<keyword evidence="6 14" id="KW-0547">Nucleotide-binding</keyword>
<evidence type="ECO:0000256" key="7">
    <source>
        <dbReference type="ARBA" id="ARBA00022833"/>
    </source>
</evidence>
<evidence type="ECO:0000256" key="13">
    <source>
        <dbReference type="ARBA" id="ARBA00048300"/>
    </source>
</evidence>
<feature type="binding site" evidence="14">
    <location>
        <position position="573"/>
    </location>
    <ligand>
        <name>Zn(2+)</name>
        <dbReference type="ChEBI" id="CHEBI:29105"/>
    </ligand>
</feature>
<dbReference type="InterPro" id="IPR018165">
    <property type="entry name" value="Ala-tRNA-synth_IIc_core"/>
</dbReference>
<dbReference type="InterPro" id="IPR045864">
    <property type="entry name" value="aa-tRNA-synth_II/BPL/LPL"/>
</dbReference>
<dbReference type="Pfam" id="PF02272">
    <property type="entry name" value="DHHA1"/>
    <property type="match status" value="1"/>
</dbReference>
<dbReference type="Proteomes" id="UP000319353">
    <property type="component" value="Unassembled WGS sequence"/>
</dbReference>
<dbReference type="Gene3D" id="2.40.30.130">
    <property type="match status" value="1"/>
</dbReference>
<dbReference type="GO" id="GO:0002161">
    <property type="term" value="F:aminoacyl-tRNA deacylase activity"/>
    <property type="evidence" value="ECO:0007669"/>
    <property type="project" value="TreeGrafter"/>
</dbReference>
<dbReference type="InterPro" id="IPR018164">
    <property type="entry name" value="Ala-tRNA-synth_IIc_N"/>
</dbReference>
<dbReference type="NCBIfam" id="TIGR00344">
    <property type="entry name" value="alaS"/>
    <property type="match status" value="1"/>
</dbReference>
<gene>
    <name evidence="14 16" type="primary">alaS</name>
    <name evidence="16" type="ORF">E6H01_06705</name>
</gene>
<dbReference type="InterPro" id="IPR003156">
    <property type="entry name" value="DHHA1_dom"/>
</dbReference>
<protein>
    <recommendedName>
        <fullName evidence="14">Alanine--tRNA ligase</fullName>
        <ecNumber evidence="14">6.1.1.7</ecNumber>
    </recommendedName>
    <alternativeName>
        <fullName evidence="14">Alanyl-tRNA synthetase</fullName>
        <shortName evidence="14">AlaRS</shortName>
    </alternativeName>
</protein>
<evidence type="ECO:0000256" key="1">
    <source>
        <dbReference type="ARBA" id="ARBA00004496"/>
    </source>
</evidence>
<dbReference type="GO" id="GO:0000049">
    <property type="term" value="F:tRNA binding"/>
    <property type="evidence" value="ECO:0007669"/>
    <property type="project" value="UniProtKB-KW"/>
</dbReference>
<dbReference type="SUPFAM" id="SSF55681">
    <property type="entry name" value="Class II aaRS and biotin synthetases"/>
    <property type="match status" value="1"/>
</dbReference>
<dbReference type="InterPro" id="IPR018163">
    <property type="entry name" value="Thr/Ala-tRNA-synth_IIc_edit"/>
</dbReference>
<keyword evidence="14" id="KW-0963">Cytoplasm</keyword>
<dbReference type="PROSITE" id="PS50860">
    <property type="entry name" value="AA_TRNA_LIGASE_II_ALA"/>
    <property type="match status" value="1"/>
</dbReference>
<comment type="catalytic activity">
    <reaction evidence="13 14">
        <text>tRNA(Ala) + L-alanine + ATP = L-alanyl-tRNA(Ala) + AMP + diphosphate</text>
        <dbReference type="Rhea" id="RHEA:12540"/>
        <dbReference type="Rhea" id="RHEA-COMP:9657"/>
        <dbReference type="Rhea" id="RHEA-COMP:9923"/>
        <dbReference type="ChEBI" id="CHEBI:30616"/>
        <dbReference type="ChEBI" id="CHEBI:33019"/>
        <dbReference type="ChEBI" id="CHEBI:57972"/>
        <dbReference type="ChEBI" id="CHEBI:78442"/>
        <dbReference type="ChEBI" id="CHEBI:78497"/>
        <dbReference type="ChEBI" id="CHEBI:456215"/>
        <dbReference type="EC" id="6.1.1.7"/>
    </reaction>
</comment>
<dbReference type="InterPro" id="IPR023033">
    <property type="entry name" value="Ala_tRNA_ligase_euk/bac"/>
</dbReference>
<evidence type="ECO:0000256" key="2">
    <source>
        <dbReference type="ARBA" id="ARBA00008226"/>
    </source>
</evidence>
<comment type="domain">
    <text evidence="14">Consists of three domains; the N-terminal catalytic domain, the editing domain and the C-terminal C-Ala domain. The editing domain removes incorrectly charged amino acids, while the C-Ala domain, along with tRNA(Ala), serves as a bridge to cooperatively bring together the editing and aminoacylation centers thus stimulating deacylation of misacylated tRNAs.</text>
</comment>
<name>A0A537L3Z3_9BACT</name>
<reference evidence="16 17" key="1">
    <citation type="journal article" date="2019" name="Nat. Microbiol.">
        <title>Mediterranean grassland soil C-N compound turnover is dependent on rainfall and depth, and is mediated by genomically divergent microorganisms.</title>
        <authorList>
            <person name="Diamond S."/>
            <person name="Andeer P.F."/>
            <person name="Li Z."/>
            <person name="Crits-Christoph A."/>
            <person name="Burstein D."/>
            <person name="Anantharaman K."/>
            <person name="Lane K.R."/>
            <person name="Thomas B.C."/>
            <person name="Pan C."/>
            <person name="Northen T.R."/>
            <person name="Banfield J.F."/>
        </authorList>
    </citation>
    <scope>NUCLEOTIDE SEQUENCE [LARGE SCALE GENOMIC DNA]</scope>
    <source>
        <strain evidence="16">NP_4</strain>
    </source>
</reference>
<evidence type="ECO:0000256" key="5">
    <source>
        <dbReference type="ARBA" id="ARBA00022723"/>
    </source>
</evidence>
<evidence type="ECO:0000313" key="16">
    <source>
        <dbReference type="EMBL" id="TMJ02467.1"/>
    </source>
</evidence>
<evidence type="ECO:0000256" key="14">
    <source>
        <dbReference type="HAMAP-Rule" id="MF_00036"/>
    </source>
</evidence>
<dbReference type="EMBL" id="VBAL01000081">
    <property type="protein sequence ID" value="TMJ02467.1"/>
    <property type="molecule type" value="Genomic_DNA"/>
</dbReference>
<dbReference type="SUPFAM" id="SSF55186">
    <property type="entry name" value="ThrRS/AlaRS common domain"/>
    <property type="match status" value="1"/>
</dbReference>
<keyword evidence="3 14" id="KW-0820">tRNA-binding</keyword>
<feature type="binding site" evidence="14">
    <location>
        <position position="675"/>
    </location>
    <ligand>
        <name>Zn(2+)</name>
        <dbReference type="ChEBI" id="CHEBI:29105"/>
    </ligand>
</feature>
<dbReference type="Pfam" id="PF07973">
    <property type="entry name" value="tRNA_SAD"/>
    <property type="match status" value="1"/>
</dbReference>
<dbReference type="InterPro" id="IPR002318">
    <property type="entry name" value="Ala-tRNA-lgiase_IIc"/>
</dbReference>
<dbReference type="SMART" id="SM00863">
    <property type="entry name" value="tRNA_SAD"/>
    <property type="match status" value="1"/>
</dbReference>
<evidence type="ECO:0000256" key="3">
    <source>
        <dbReference type="ARBA" id="ARBA00022555"/>
    </source>
</evidence>
<evidence type="ECO:0000259" key="15">
    <source>
        <dbReference type="PROSITE" id="PS50860"/>
    </source>
</evidence>
<dbReference type="InterPro" id="IPR009000">
    <property type="entry name" value="Transl_B-barrel_sf"/>
</dbReference>
<evidence type="ECO:0000313" key="17">
    <source>
        <dbReference type="Proteomes" id="UP000319353"/>
    </source>
</evidence>
<dbReference type="GO" id="GO:0008270">
    <property type="term" value="F:zinc ion binding"/>
    <property type="evidence" value="ECO:0007669"/>
    <property type="project" value="UniProtKB-UniRule"/>
</dbReference>
<dbReference type="EC" id="6.1.1.7" evidence="14"/>
<dbReference type="Pfam" id="PF01411">
    <property type="entry name" value="tRNA-synt_2c"/>
    <property type="match status" value="1"/>
</dbReference>
<sequence>MNWRSVADAFLEFFRTRDHVVVPSSPLVPAGDPTLLFTNAGMVQFKDVFLGRERRAYTRAATLQKCMRVQGKHNDLDNVGPSPWHHTFFQMLGNFSFGEYFKPEAVAYAWQLITKGYGVDPQRLTITVHTTDQDAAAAWRVVGVPDSRILRLGDTTNFWMMADVGPCGPTSELHYDWGPQHCTCGRPDCSVALDNGCLRWLEIWNLVFMQFDQRADGTRLPLPKPGVDTGMGLERIASVLQDTHDDYRTDLFMPLMDRLQRILGHTDRQRAEHTVAYRVMADHGRAMTFLMADGIVPGNEGRSYVLRMIMRRAMRFGRSAGVTHSFLAELAGAVTDEMGDTYPELRRQASFIESAARQEEERFAQTLTGGLQRLEELIGEALAASRRVLSGEEVFRLYDTFGFPVEMTRDVAREHGLAIDEEGFAHAMEAQRERARAAQSFSGPDDDRRYAQFVKKGVSTEFVGYTKHAARARIVALLVDGEPVGQADTGAQVEVILDRTPFYAEGGGQVGDAGRVRASTGTVEVVDTQRPAGGLIVHRGRVADGTIRAGQSVRAEVDVPRRWDIMRNHTSTHLLHRALREALGEHARQAGSLVAPDRLRFDFVHLAALTSEQRGAIERRVNEQILADLPVRARWMSYEEATRLGAMALFGEKYGDRVRVISIGAYSRELCGGTHLSRTSQAGLFKITAESGVAAGVRRIEAVTGRGAYALMTRQESILTALSQELNAEPEVQPDRVKRLLERIAELERQVRTQIREQALHADHALDRGDGLKIRSTVVPFSDPGQLRSFADGLSRMSGGRVVTVVGSESTGQVIVMTSDPEIHAGKFVEALTKKHGGGGGGHDRMGQGGVKDPALVRTLVKDVVTESVLDDLIRAAKKPR</sequence>
<dbReference type="Gene3D" id="3.30.930.10">
    <property type="entry name" value="Bira Bifunctional Protein, Domain 2"/>
    <property type="match status" value="1"/>
</dbReference>
<evidence type="ECO:0000256" key="4">
    <source>
        <dbReference type="ARBA" id="ARBA00022598"/>
    </source>
</evidence>
<dbReference type="GO" id="GO:0004813">
    <property type="term" value="F:alanine-tRNA ligase activity"/>
    <property type="evidence" value="ECO:0007669"/>
    <property type="project" value="UniProtKB-UniRule"/>
</dbReference>
<feature type="binding site" evidence="14">
    <location>
        <position position="569"/>
    </location>
    <ligand>
        <name>Zn(2+)</name>
        <dbReference type="ChEBI" id="CHEBI:29105"/>
    </ligand>
</feature>
<evidence type="ECO:0000256" key="11">
    <source>
        <dbReference type="ARBA" id="ARBA00023146"/>
    </source>
</evidence>
<dbReference type="SUPFAM" id="SSF50447">
    <property type="entry name" value="Translation proteins"/>
    <property type="match status" value="1"/>
</dbReference>
<keyword evidence="10 14" id="KW-0648">Protein biosynthesis</keyword>
<dbReference type="GO" id="GO:0005829">
    <property type="term" value="C:cytosol"/>
    <property type="evidence" value="ECO:0007669"/>
    <property type="project" value="TreeGrafter"/>
</dbReference>
<evidence type="ECO:0000256" key="6">
    <source>
        <dbReference type="ARBA" id="ARBA00022741"/>
    </source>
</evidence>
<dbReference type="InterPro" id="IPR050058">
    <property type="entry name" value="Ala-tRNA_ligase"/>
</dbReference>
<keyword evidence="11 14" id="KW-0030">Aminoacyl-tRNA synthetase</keyword>
<dbReference type="FunFam" id="3.30.54.20:FF:000001">
    <property type="entry name" value="Alanine--tRNA ligase"/>
    <property type="match status" value="1"/>
</dbReference>
<keyword evidence="8 14" id="KW-0067">ATP-binding</keyword>
<dbReference type="PRINTS" id="PR00980">
    <property type="entry name" value="TRNASYNTHALA"/>
</dbReference>
<dbReference type="SUPFAM" id="SSF101353">
    <property type="entry name" value="Putative anticodon-binding domain of alanyl-tRNA synthetase (AlaRS)"/>
    <property type="match status" value="1"/>
</dbReference>
<evidence type="ECO:0000256" key="10">
    <source>
        <dbReference type="ARBA" id="ARBA00022917"/>
    </source>
</evidence>
<evidence type="ECO:0000256" key="9">
    <source>
        <dbReference type="ARBA" id="ARBA00022884"/>
    </source>
</evidence>
<feature type="binding site" evidence="14">
    <location>
        <position position="671"/>
    </location>
    <ligand>
        <name>Zn(2+)</name>
        <dbReference type="ChEBI" id="CHEBI:29105"/>
    </ligand>
</feature>
<dbReference type="Gene3D" id="3.30.980.10">
    <property type="entry name" value="Threonyl-trna Synthetase, Chain A, domain 2"/>
    <property type="match status" value="1"/>
</dbReference>
<dbReference type="InterPro" id="IPR018162">
    <property type="entry name" value="Ala-tRNA-ligase_IIc_anticod-bd"/>
</dbReference>
<dbReference type="CDD" id="cd00673">
    <property type="entry name" value="AlaRS_core"/>
    <property type="match status" value="1"/>
</dbReference>
<comment type="function">
    <text evidence="12 14">Catalyzes the attachment of alanine to tRNA(Ala) in a two-step reaction: alanine is first activated by ATP to form Ala-AMP and then transferred to the acceptor end of tRNA(Ala). Also edits incorrectly charged Ser-tRNA(Ala) and Gly-tRNA(Ala) via its editing domain.</text>
</comment>
<comment type="similarity">
    <text evidence="2 14">Belongs to the class-II aminoacyl-tRNA synthetase family.</text>
</comment>
<dbReference type="Gene3D" id="3.30.54.20">
    <property type="match status" value="1"/>
</dbReference>
<dbReference type="FunFam" id="2.40.30.130:FF:000001">
    <property type="entry name" value="Alanine--tRNA ligase"/>
    <property type="match status" value="1"/>
</dbReference>
<keyword evidence="4 14" id="KW-0436">Ligase</keyword>
<comment type="subcellular location">
    <subcellularLocation>
        <location evidence="1 14">Cytoplasm</location>
    </subcellularLocation>
</comment>
<proteinExistence type="inferred from homology"/>
<dbReference type="GO" id="GO:0006419">
    <property type="term" value="P:alanyl-tRNA aminoacylation"/>
    <property type="evidence" value="ECO:0007669"/>
    <property type="project" value="UniProtKB-UniRule"/>
</dbReference>
<dbReference type="HAMAP" id="MF_00036_B">
    <property type="entry name" value="Ala_tRNA_synth_B"/>
    <property type="match status" value="1"/>
</dbReference>
<dbReference type="PANTHER" id="PTHR11777:SF9">
    <property type="entry name" value="ALANINE--TRNA LIGASE, CYTOPLASMIC"/>
    <property type="match status" value="1"/>
</dbReference>
<dbReference type="FunFam" id="3.30.930.10:FF:000004">
    <property type="entry name" value="Alanine--tRNA ligase"/>
    <property type="match status" value="1"/>
</dbReference>
<evidence type="ECO:0000256" key="8">
    <source>
        <dbReference type="ARBA" id="ARBA00022840"/>
    </source>
</evidence>
<comment type="cofactor">
    <cofactor evidence="14">
        <name>Zn(2+)</name>
        <dbReference type="ChEBI" id="CHEBI:29105"/>
    </cofactor>
    <text evidence="14">Binds 1 zinc ion per subunit.</text>
</comment>
<feature type="domain" description="Alanyl-transfer RNA synthetases family profile" evidence="15">
    <location>
        <begin position="1"/>
        <end position="714"/>
    </location>
</feature>
<dbReference type="AlphaFoldDB" id="A0A537L3Z3"/>
<dbReference type="InterPro" id="IPR012947">
    <property type="entry name" value="tRNA_SAD"/>
</dbReference>
<dbReference type="PANTHER" id="PTHR11777">
    <property type="entry name" value="ALANYL-TRNA SYNTHETASE"/>
    <property type="match status" value="1"/>
</dbReference>
<accession>A0A537L3Z3</accession>
<keyword evidence="5 14" id="KW-0479">Metal-binding</keyword>
<organism evidence="16 17">
    <name type="scientific">Candidatus Segetimicrobium genomatis</name>
    <dbReference type="NCBI Taxonomy" id="2569760"/>
    <lineage>
        <taxon>Bacteria</taxon>
        <taxon>Bacillati</taxon>
        <taxon>Candidatus Sysuimicrobiota</taxon>
        <taxon>Candidatus Sysuimicrobiia</taxon>
        <taxon>Candidatus Sysuimicrobiales</taxon>
        <taxon>Candidatus Segetimicrobiaceae</taxon>
        <taxon>Candidatus Segetimicrobium</taxon>
    </lineage>
</organism>
<keyword evidence="7 14" id="KW-0862">Zinc</keyword>
<keyword evidence="9 14" id="KW-0694">RNA-binding</keyword>
<dbReference type="Gene3D" id="3.10.310.40">
    <property type="match status" value="1"/>
</dbReference>
<dbReference type="GO" id="GO:0005524">
    <property type="term" value="F:ATP binding"/>
    <property type="evidence" value="ECO:0007669"/>
    <property type="project" value="UniProtKB-UniRule"/>
</dbReference>
<dbReference type="FunFam" id="3.30.980.10:FF:000004">
    <property type="entry name" value="Alanine--tRNA ligase, cytoplasmic"/>
    <property type="match status" value="1"/>
</dbReference>
<comment type="caution">
    <text evidence="16">The sequence shown here is derived from an EMBL/GenBank/DDBJ whole genome shotgun (WGS) entry which is preliminary data.</text>
</comment>
<dbReference type="Gene3D" id="6.10.250.550">
    <property type="match status" value="1"/>
</dbReference>
<evidence type="ECO:0000256" key="12">
    <source>
        <dbReference type="ARBA" id="ARBA00024779"/>
    </source>
</evidence>